<dbReference type="CDD" id="cd06533">
    <property type="entry name" value="Glyco_transf_WecG_TagA"/>
    <property type="match status" value="1"/>
</dbReference>
<keyword evidence="5" id="KW-1185">Reference proteome</keyword>
<dbReference type="EMBL" id="JBHSNA010000012">
    <property type="protein sequence ID" value="MFC5567267.1"/>
    <property type="molecule type" value="Genomic_DNA"/>
</dbReference>
<organism evidence="4 5">
    <name type="scientific">Rubellimicrobium aerolatum</name>
    <dbReference type="NCBI Taxonomy" id="490979"/>
    <lineage>
        <taxon>Bacteria</taxon>
        <taxon>Pseudomonadati</taxon>
        <taxon>Pseudomonadota</taxon>
        <taxon>Alphaproteobacteria</taxon>
        <taxon>Rhodobacterales</taxon>
        <taxon>Roseobacteraceae</taxon>
        <taxon>Rubellimicrobium</taxon>
    </lineage>
</organism>
<dbReference type="Proteomes" id="UP001596056">
    <property type="component" value="Unassembled WGS sequence"/>
</dbReference>
<evidence type="ECO:0000256" key="3">
    <source>
        <dbReference type="SAM" id="MobiDB-lite"/>
    </source>
</evidence>
<evidence type="ECO:0000313" key="5">
    <source>
        <dbReference type="Proteomes" id="UP001596056"/>
    </source>
</evidence>
<accession>A0ABW0SEQ7</accession>
<dbReference type="Pfam" id="PF03808">
    <property type="entry name" value="Glyco_tran_WecG"/>
    <property type="match status" value="1"/>
</dbReference>
<reference evidence="5" key="1">
    <citation type="journal article" date="2019" name="Int. J. Syst. Evol. Microbiol.">
        <title>The Global Catalogue of Microorganisms (GCM) 10K type strain sequencing project: providing services to taxonomists for standard genome sequencing and annotation.</title>
        <authorList>
            <consortium name="The Broad Institute Genomics Platform"/>
            <consortium name="The Broad Institute Genome Sequencing Center for Infectious Disease"/>
            <person name="Wu L."/>
            <person name="Ma J."/>
        </authorList>
    </citation>
    <scope>NUCLEOTIDE SEQUENCE [LARGE SCALE GENOMIC DNA]</scope>
    <source>
        <strain evidence="5">KACC 11588</strain>
    </source>
</reference>
<proteinExistence type="predicted"/>
<sequence length="307" mass="33263">MRNITESAPVPAAAPHVSTAPVTGSTIGAGDLPWMNLLGVRLSAVNLGSAVDALISAVRHRRKGYVCIRDAHGLVRCQSDHRLREIHNRAFMVTPDGMPLVWALKAAGHKQADRVYGPDLMLALMRDGQGAGLRHFLYGTTPGTLARLESRLRARFPEARIVGSYSPPFRQLTAGERADVARRLNASGADVIWVGLSTPKQEVWMAEMRGALDAPLLIGVGAAFDFHAGVTRQAPRAIQRSGLEWVFRLACEPRRLWKRYAVTVPAFLGLVLAQGTGLRRFPLGPEAPATGTASAHSDGRRHDGRRG</sequence>
<gene>
    <name evidence="4" type="ORF">ACFPOC_12715</name>
</gene>
<dbReference type="RefSeq" id="WP_209841796.1">
    <property type="nucleotide sequence ID" value="NZ_JAGGJP010000012.1"/>
</dbReference>
<comment type="caution">
    <text evidence="4">The sequence shown here is derived from an EMBL/GenBank/DDBJ whole genome shotgun (WGS) entry which is preliminary data.</text>
</comment>
<evidence type="ECO:0000256" key="2">
    <source>
        <dbReference type="ARBA" id="ARBA00022679"/>
    </source>
</evidence>
<feature type="region of interest" description="Disordered" evidence="3">
    <location>
        <begin position="283"/>
        <end position="307"/>
    </location>
</feature>
<feature type="compositionally biased region" description="Low complexity" evidence="3">
    <location>
        <begin position="7"/>
        <end position="20"/>
    </location>
</feature>
<dbReference type="NCBIfam" id="TIGR00696">
    <property type="entry name" value="wecG_tagA_cpsF"/>
    <property type="match status" value="1"/>
</dbReference>
<protein>
    <submittedName>
        <fullName evidence="4">WecB/TagA/CpsF family glycosyltransferase</fullName>
    </submittedName>
</protein>
<feature type="compositionally biased region" description="Basic and acidic residues" evidence="3">
    <location>
        <begin position="297"/>
        <end position="307"/>
    </location>
</feature>
<feature type="region of interest" description="Disordered" evidence="3">
    <location>
        <begin position="1"/>
        <end position="20"/>
    </location>
</feature>
<evidence type="ECO:0000313" key="4">
    <source>
        <dbReference type="EMBL" id="MFC5567267.1"/>
    </source>
</evidence>
<dbReference type="InterPro" id="IPR004629">
    <property type="entry name" value="WecG_TagA_CpsF"/>
</dbReference>
<name>A0ABW0SEQ7_9RHOB</name>
<dbReference type="PANTHER" id="PTHR34136:SF1">
    <property type="entry name" value="UDP-N-ACETYL-D-MANNOSAMINURONIC ACID TRANSFERASE"/>
    <property type="match status" value="1"/>
</dbReference>
<evidence type="ECO:0000256" key="1">
    <source>
        <dbReference type="ARBA" id="ARBA00022676"/>
    </source>
</evidence>
<keyword evidence="2" id="KW-0808">Transferase</keyword>
<keyword evidence="1" id="KW-0328">Glycosyltransferase</keyword>
<dbReference type="PANTHER" id="PTHR34136">
    <property type="match status" value="1"/>
</dbReference>